<name>A0A164ZID0_XYLHT</name>
<reference evidence="2 3" key="1">
    <citation type="journal article" date="2016" name="Fungal Biol.">
        <title>The genome of Xylona heveae provides a window into fungal endophytism.</title>
        <authorList>
            <person name="Gazis R."/>
            <person name="Kuo A."/>
            <person name="Riley R."/>
            <person name="LaButti K."/>
            <person name="Lipzen A."/>
            <person name="Lin J."/>
            <person name="Amirebrahimi M."/>
            <person name="Hesse C.N."/>
            <person name="Spatafora J.W."/>
            <person name="Henrissat B."/>
            <person name="Hainaut M."/>
            <person name="Grigoriev I.V."/>
            <person name="Hibbett D.S."/>
        </authorList>
    </citation>
    <scope>NUCLEOTIDE SEQUENCE [LARGE SCALE GENOMIC DNA]</scope>
    <source>
        <strain evidence="2 3">TC161</strain>
    </source>
</reference>
<dbReference type="CDD" id="cd02440">
    <property type="entry name" value="AdoMet_MTases"/>
    <property type="match status" value="1"/>
</dbReference>
<dbReference type="STRING" id="1328760.A0A164ZID0"/>
<evidence type="ECO:0000313" key="3">
    <source>
        <dbReference type="Proteomes" id="UP000076632"/>
    </source>
</evidence>
<dbReference type="InParanoid" id="A0A164ZID0"/>
<feature type="compositionally biased region" description="Polar residues" evidence="1">
    <location>
        <begin position="44"/>
        <end position="59"/>
    </location>
</feature>
<dbReference type="OMA" id="DWAIEMS"/>
<evidence type="ECO:0000256" key="1">
    <source>
        <dbReference type="SAM" id="MobiDB-lite"/>
    </source>
</evidence>
<feature type="region of interest" description="Disordered" evidence="1">
    <location>
        <begin position="1"/>
        <end position="59"/>
    </location>
</feature>
<gene>
    <name evidence="2" type="ORF">L228DRAFT_241813</name>
</gene>
<dbReference type="Proteomes" id="UP000076632">
    <property type="component" value="Unassembled WGS sequence"/>
</dbReference>
<dbReference type="InterPro" id="IPR029063">
    <property type="entry name" value="SAM-dependent_MTases_sf"/>
</dbReference>
<feature type="compositionally biased region" description="Low complexity" evidence="1">
    <location>
        <begin position="31"/>
        <end position="43"/>
    </location>
</feature>
<dbReference type="Gene3D" id="3.40.50.150">
    <property type="entry name" value="Vaccinia Virus protein VP39"/>
    <property type="match status" value="1"/>
</dbReference>
<dbReference type="EMBL" id="KV407467">
    <property type="protein sequence ID" value="KZF19135.1"/>
    <property type="molecule type" value="Genomic_DNA"/>
</dbReference>
<dbReference type="OrthoDB" id="2013972at2759"/>
<keyword evidence="3" id="KW-1185">Reference proteome</keyword>
<dbReference type="PANTHER" id="PTHR43591">
    <property type="entry name" value="METHYLTRANSFERASE"/>
    <property type="match status" value="1"/>
</dbReference>
<dbReference type="AlphaFoldDB" id="A0A164ZID0"/>
<keyword evidence="2" id="KW-0808">Transferase</keyword>
<dbReference type="RefSeq" id="XP_018184690.1">
    <property type="nucleotide sequence ID" value="XM_018331357.1"/>
</dbReference>
<dbReference type="GO" id="GO:0032259">
    <property type="term" value="P:methylation"/>
    <property type="evidence" value="ECO:0007669"/>
    <property type="project" value="UniProtKB-KW"/>
</dbReference>
<evidence type="ECO:0000313" key="2">
    <source>
        <dbReference type="EMBL" id="KZF19135.1"/>
    </source>
</evidence>
<dbReference type="GO" id="GO:0008168">
    <property type="term" value="F:methyltransferase activity"/>
    <property type="evidence" value="ECO:0007669"/>
    <property type="project" value="UniProtKB-KW"/>
</dbReference>
<dbReference type="GeneID" id="28896494"/>
<protein>
    <submittedName>
        <fullName evidence="2">S-adenosyl-L-methionine-dependent methyltransferase</fullName>
    </submittedName>
</protein>
<keyword evidence="2" id="KW-0489">Methyltransferase</keyword>
<sequence length="406" mass="44493">MTMSSDPEQPLASDGPLTTPGATEDDDSEDLLSPSPASSDTASILSQESAVSERAPSSTKSLEASTIEYIFENDRQYCNETYHMPNDEAEQTRLNILHQLYLLVQDGKFTLAPLTLTRPQATSSSRLSYPSTASSSSRIPRLRILDIGTGPADWAIAMAEQYPAAEVVATDISPALHPESIPSNLFLEIDDATLEWTFAEQFDLIHIRNMADSFPDWPFIFREAYKHLRPGGYIEVCDHAGLESLAALLPNSYISIYTAATQSAAECAGMYSNLPTEKSVAGSAGPAGGSRGPAKGGTLAHLHPHVLEAAGFKNVHVTKLHVPLGTWPKDEQRPDPRRLAMGKMWLIVVLEGLEASSLRRLTRELAWTVDAVRDLCEKTREEIMACHETKRCETEFRAVVAQKPEL</sequence>
<dbReference type="SUPFAM" id="SSF53335">
    <property type="entry name" value="S-adenosyl-L-methionine-dependent methyltransferases"/>
    <property type="match status" value="1"/>
</dbReference>
<accession>A0A164ZID0</accession>
<dbReference type="PANTHER" id="PTHR43591:SF24">
    <property type="entry name" value="2-METHOXY-6-POLYPRENYL-1,4-BENZOQUINOL METHYLASE, MITOCHONDRIAL"/>
    <property type="match status" value="1"/>
</dbReference>
<proteinExistence type="predicted"/>
<organism evidence="2 3">
    <name type="scientific">Xylona heveae (strain CBS 132557 / TC161)</name>
    <dbReference type="NCBI Taxonomy" id="1328760"/>
    <lineage>
        <taxon>Eukaryota</taxon>
        <taxon>Fungi</taxon>
        <taxon>Dikarya</taxon>
        <taxon>Ascomycota</taxon>
        <taxon>Pezizomycotina</taxon>
        <taxon>Xylonomycetes</taxon>
        <taxon>Xylonales</taxon>
        <taxon>Xylonaceae</taxon>
        <taxon>Xylona</taxon>
    </lineage>
</organism>
<dbReference type="Pfam" id="PF13489">
    <property type="entry name" value="Methyltransf_23"/>
    <property type="match status" value="1"/>
</dbReference>